<evidence type="ECO:0000313" key="5">
    <source>
        <dbReference type="EMBL" id="QHA01215.1"/>
    </source>
</evidence>
<keyword evidence="5" id="KW-0966">Cell projection</keyword>
<dbReference type="InterPro" id="IPR053967">
    <property type="entry name" value="LlgE_F_G-like_D1"/>
</dbReference>
<dbReference type="PANTHER" id="PTHR30435">
    <property type="entry name" value="FLAGELLAR PROTEIN"/>
    <property type="match status" value="1"/>
</dbReference>
<comment type="similarity">
    <text evidence="1 2">Belongs to the flagella basal body rod proteins family.</text>
</comment>
<dbReference type="InterPro" id="IPR020013">
    <property type="entry name" value="Flagellar_FlgE/F/G"/>
</dbReference>
<gene>
    <name evidence="5" type="ORF">GQ588_11495</name>
</gene>
<dbReference type="PANTHER" id="PTHR30435:SF19">
    <property type="entry name" value="FLAGELLAR BASAL-BODY ROD PROTEIN FLGG"/>
    <property type="match status" value="1"/>
</dbReference>
<comment type="subcellular location">
    <subcellularLocation>
        <location evidence="2">Bacterial flagellum basal body</location>
    </subcellularLocation>
</comment>
<protein>
    <submittedName>
        <fullName evidence="5">Flagellar hook-basal body complex protein</fullName>
    </submittedName>
</protein>
<reference evidence="5 6" key="1">
    <citation type="submission" date="2019-12" db="EMBL/GenBank/DDBJ databases">
        <title>Sequence classification of anaerobic respiratory reductive dehalogenases: First we see many, then we see few.</title>
        <authorList>
            <person name="Molenda O."/>
            <person name="Puentes Jacome L.A."/>
            <person name="Cao X."/>
            <person name="Nesbo C.L."/>
            <person name="Tang S."/>
            <person name="Morson N."/>
            <person name="Patron J."/>
            <person name="Lomheim L."/>
            <person name="Wishart D.S."/>
            <person name="Edwards E.A."/>
        </authorList>
    </citation>
    <scope>NUCLEOTIDE SEQUENCE [LARGE SCALE GENOMIC DNA]</scope>
    <source>
        <strain evidence="5 6">12DCA</strain>
    </source>
</reference>
<evidence type="ECO:0000256" key="1">
    <source>
        <dbReference type="ARBA" id="ARBA00009677"/>
    </source>
</evidence>
<dbReference type="Proteomes" id="UP000430508">
    <property type="component" value="Chromosome"/>
</dbReference>
<keyword evidence="5" id="KW-0969">Cilium</keyword>
<dbReference type="Pfam" id="PF22692">
    <property type="entry name" value="LlgE_F_G_D1"/>
    <property type="match status" value="1"/>
</dbReference>
<dbReference type="EMBL" id="CP046996">
    <property type="protein sequence ID" value="QHA01215.1"/>
    <property type="molecule type" value="Genomic_DNA"/>
</dbReference>
<dbReference type="InterPro" id="IPR037925">
    <property type="entry name" value="FlgE/F/G-like"/>
</dbReference>
<evidence type="ECO:0000313" key="6">
    <source>
        <dbReference type="Proteomes" id="UP000430508"/>
    </source>
</evidence>
<dbReference type="RefSeq" id="WP_019226159.1">
    <property type="nucleotide sequence ID" value="NZ_CP046996.1"/>
</dbReference>
<dbReference type="GO" id="GO:0071978">
    <property type="term" value="P:bacterial-type flagellum-dependent swarming motility"/>
    <property type="evidence" value="ECO:0007669"/>
    <property type="project" value="TreeGrafter"/>
</dbReference>
<dbReference type="InterPro" id="IPR010930">
    <property type="entry name" value="Flg_bb/hook_C_dom"/>
</dbReference>
<feature type="domain" description="Flagellar basal-body/hook protein C-terminal" evidence="3">
    <location>
        <begin position="211"/>
        <end position="254"/>
    </location>
</feature>
<feature type="domain" description="Flagellar hook protein FlgE/F/G-like D1" evidence="4">
    <location>
        <begin position="101"/>
        <end position="162"/>
    </location>
</feature>
<dbReference type="SUPFAM" id="SSF117143">
    <property type="entry name" value="Flagellar hook protein flgE"/>
    <property type="match status" value="1"/>
</dbReference>
<evidence type="ECO:0000259" key="4">
    <source>
        <dbReference type="Pfam" id="PF22692"/>
    </source>
</evidence>
<organism evidence="5 6">
    <name type="scientific">Dehalobacter restrictus</name>
    <dbReference type="NCBI Taxonomy" id="55583"/>
    <lineage>
        <taxon>Bacteria</taxon>
        <taxon>Bacillati</taxon>
        <taxon>Bacillota</taxon>
        <taxon>Clostridia</taxon>
        <taxon>Eubacteriales</taxon>
        <taxon>Desulfitobacteriaceae</taxon>
        <taxon>Dehalobacter</taxon>
    </lineage>
</organism>
<keyword evidence="5" id="KW-0282">Flagellum</keyword>
<name>A0A857DLF8_9FIRM</name>
<evidence type="ECO:0000256" key="2">
    <source>
        <dbReference type="RuleBase" id="RU362116"/>
    </source>
</evidence>
<accession>A0A857DLF8</accession>
<dbReference type="GO" id="GO:0009425">
    <property type="term" value="C:bacterial-type flagellum basal body"/>
    <property type="evidence" value="ECO:0007669"/>
    <property type="project" value="UniProtKB-SubCell"/>
</dbReference>
<dbReference type="AlphaFoldDB" id="A0A857DLF8"/>
<evidence type="ECO:0000259" key="3">
    <source>
        <dbReference type="Pfam" id="PF06429"/>
    </source>
</evidence>
<dbReference type="Pfam" id="PF06429">
    <property type="entry name" value="Flg_bbr_C"/>
    <property type="match status" value="1"/>
</dbReference>
<sequence length="259" mass="28390">MSFLLRGLYTAASGMIMNNQQSEAIDRNLENMNNPGYLEESERVTSFPRLLVSRLTPSTTSDKPSENVPLGIMGTGVYAEKVLYSTEPGLIRETGNMTDVALNGDGFFAIETLDGERYTRNGHFQVDPSGMLRTAGGNLVLGQNGAIGPLPDDFTILQDGTIISTESSQVIDRLTIVNIPAEDLDRDGLTSLYNSQNQPTEIPPKNIRVEQGFIEESNVDLNAQMVKMIQVTRSYSANQKVVQTNDEILQKAVNEIGKV</sequence>
<proteinExistence type="inferred from homology"/>
<dbReference type="NCBIfam" id="TIGR03506">
    <property type="entry name" value="FlgEFG_subfam"/>
    <property type="match status" value="1"/>
</dbReference>
<keyword evidence="2" id="KW-0975">Bacterial flagellum</keyword>